<dbReference type="AlphaFoldDB" id="A0A853DQW6"/>
<dbReference type="InterPro" id="IPR022385">
    <property type="entry name" value="Rhs_assc_core"/>
</dbReference>
<keyword evidence="1" id="KW-0677">Repeat</keyword>
<proteinExistence type="predicted"/>
<dbReference type="Pfam" id="PF05593">
    <property type="entry name" value="RHS_repeat"/>
    <property type="match status" value="1"/>
</dbReference>
<dbReference type="InterPro" id="IPR006530">
    <property type="entry name" value="YD"/>
</dbReference>
<dbReference type="EMBL" id="JACCHJ010000001">
    <property type="protein sequence ID" value="NYK10013.1"/>
    <property type="molecule type" value="Genomic_DNA"/>
</dbReference>
<gene>
    <name evidence="4" type="ORF">HNR14_001894</name>
</gene>
<comment type="caution">
    <text evidence="4">The sequence shown here is derived from an EMBL/GenBank/DDBJ whole genome shotgun (WGS) entry which is preliminary data.</text>
</comment>
<dbReference type="Gene3D" id="2.180.10.10">
    <property type="entry name" value="RHS repeat-associated core"/>
    <property type="match status" value="1"/>
</dbReference>
<dbReference type="PANTHER" id="PTHR32305">
    <property type="match status" value="1"/>
</dbReference>
<feature type="compositionally biased region" description="Low complexity" evidence="2">
    <location>
        <begin position="549"/>
        <end position="575"/>
    </location>
</feature>
<name>A0A853DQW6_9MICO</name>
<feature type="domain" description="Teneurin-like YD-shell" evidence="3">
    <location>
        <begin position="240"/>
        <end position="518"/>
    </location>
</feature>
<dbReference type="InterPro" id="IPR031325">
    <property type="entry name" value="RHS_repeat"/>
</dbReference>
<keyword evidence="5" id="KW-1185">Reference proteome</keyword>
<evidence type="ECO:0000256" key="1">
    <source>
        <dbReference type="ARBA" id="ARBA00022737"/>
    </source>
</evidence>
<dbReference type="InterPro" id="IPR050708">
    <property type="entry name" value="T6SS_VgrG/RHS"/>
</dbReference>
<evidence type="ECO:0000313" key="4">
    <source>
        <dbReference type="EMBL" id="NYK10013.1"/>
    </source>
</evidence>
<dbReference type="PANTHER" id="PTHR32305:SF15">
    <property type="entry name" value="PROTEIN RHSA-RELATED"/>
    <property type="match status" value="1"/>
</dbReference>
<evidence type="ECO:0000256" key="2">
    <source>
        <dbReference type="SAM" id="MobiDB-lite"/>
    </source>
</evidence>
<evidence type="ECO:0000259" key="3">
    <source>
        <dbReference type="Pfam" id="PF25023"/>
    </source>
</evidence>
<feature type="region of interest" description="Disordered" evidence="2">
    <location>
        <begin position="205"/>
        <end position="272"/>
    </location>
</feature>
<accession>A0A853DQW6</accession>
<dbReference type="NCBIfam" id="TIGR01643">
    <property type="entry name" value="YD_repeat_2x"/>
    <property type="match status" value="2"/>
</dbReference>
<dbReference type="NCBIfam" id="TIGR03696">
    <property type="entry name" value="Rhs_assc_core"/>
    <property type="match status" value="1"/>
</dbReference>
<feature type="region of interest" description="Disordered" evidence="2">
    <location>
        <begin position="539"/>
        <end position="585"/>
    </location>
</feature>
<dbReference type="InterPro" id="IPR056823">
    <property type="entry name" value="TEN-like_YD-shell"/>
</dbReference>
<feature type="region of interest" description="Disordered" evidence="2">
    <location>
        <begin position="1"/>
        <end position="32"/>
    </location>
</feature>
<protein>
    <submittedName>
        <fullName evidence="4">RHS repeat-associated protein</fullName>
    </submittedName>
</protein>
<dbReference type="RefSeq" id="WP_218875004.1">
    <property type="nucleotide sequence ID" value="NZ_BAAAHA010000010.1"/>
</dbReference>
<reference evidence="4 5" key="1">
    <citation type="submission" date="2020-07" db="EMBL/GenBank/DDBJ databases">
        <title>Sequencing the genomes of 1000 actinobacteria strains.</title>
        <authorList>
            <person name="Klenk H.-P."/>
        </authorList>
    </citation>
    <scope>NUCLEOTIDE SEQUENCE [LARGE SCALE GENOMIC DNA]</scope>
    <source>
        <strain evidence="4 5">DSM 15166</strain>
    </source>
</reference>
<sequence>MGAGSRGVDPTGVSGWTYDKDGRTTSQIDQRGGHLNTAYDKAGQVASMTLPTGQKLDYTYDAAGKVTSQTSPWGGLTYAWDAAGNLTDLARSTGVATSYAYDAVNRVVDVLHTTPAAAAPASPSPSPKPAAFAASDVQAEKCATVAGYLSTRSAPAAGESGMCKHTNTYLNGRTVPTPENPVADGGALRYQYGYDPDGNVTKATRTITPAPPVASVTDSSGQPSRPAPGVPSAEVPPAKVASTSYGYDGLDRLTSSKTTSGEKNTYSYDPAGNRTGWTRTAAKDGNFSQNASFNNANQLTQSVTSGSGRGVSGGVASYSYDGAGNRVSQSVAGVGTSFSFNPSGQATQVTRDGRSTSYAYDGLGRQASSADETKYGTETTSNVYAGTSLIQSTSSTQGTTTLVRDAAGSLAEHVTASGEATWDLLDGLGSTIAGVTGGSITQLASYDDWGAQDFETGGWSAPESYTGHAQDATQSLIHTFARSYDVATGTWTSPDTWRGLLTQPKSLARYQYAFTNPITNWDPDGHLCAKRGSTDALPLGCGAPPHQASANVNMPPSNPPSTSSNPSKPTSNGPNDKNDLPDTHGCPEGKVRYISPYVSPQCVDAKNLKDSEQRARLWLECNKLCGDAWIAFIDVVVDGIGVVPGLVLCGTSLPVGGGACLNLDSQDVASFLDSLYGWQDAEYKLWADQLARWRS</sequence>
<organism evidence="4 5">
    <name type="scientific">Leifsonia naganoensis</name>
    <dbReference type="NCBI Taxonomy" id="150025"/>
    <lineage>
        <taxon>Bacteria</taxon>
        <taxon>Bacillati</taxon>
        <taxon>Actinomycetota</taxon>
        <taxon>Actinomycetes</taxon>
        <taxon>Micrococcales</taxon>
        <taxon>Microbacteriaceae</taxon>
        <taxon>Leifsonia</taxon>
    </lineage>
</organism>
<dbReference type="Proteomes" id="UP000521075">
    <property type="component" value="Unassembled WGS sequence"/>
</dbReference>
<dbReference type="Pfam" id="PF25023">
    <property type="entry name" value="TEN_YD-shell"/>
    <property type="match status" value="1"/>
</dbReference>
<feature type="compositionally biased region" description="Polar residues" evidence="2">
    <location>
        <begin position="253"/>
        <end position="267"/>
    </location>
</feature>
<evidence type="ECO:0000313" key="5">
    <source>
        <dbReference type="Proteomes" id="UP000521075"/>
    </source>
</evidence>
<feature type="compositionally biased region" description="Basic and acidic residues" evidence="2">
    <location>
        <begin position="576"/>
        <end position="585"/>
    </location>
</feature>